<evidence type="ECO:0000256" key="2">
    <source>
        <dbReference type="ARBA" id="ARBA00023043"/>
    </source>
</evidence>
<keyword evidence="1" id="KW-0677">Repeat</keyword>
<dbReference type="OrthoDB" id="10505282at2759"/>
<dbReference type="SMART" id="SM00248">
    <property type="entry name" value="ANK"/>
    <property type="match status" value="22"/>
</dbReference>
<dbReference type="SUPFAM" id="SSF48403">
    <property type="entry name" value="Ankyrin repeat"/>
    <property type="match status" value="4"/>
</dbReference>
<feature type="repeat" description="ANK" evidence="3">
    <location>
        <begin position="183"/>
        <end position="215"/>
    </location>
</feature>
<organism evidence="4 5">
    <name type="scientific">Mytilus edulis</name>
    <name type="common">Blue mussel</name>
    <dbReference type="NCBI Taxonomy" id="6550"/>
    <lineage>
        <taxon>Eukaryota</taxon>
        <taxon>Metazoa</taxon>
        <taxon>Spiralia</taxon>
        <taxon>Lophotrochozoa</taxon>
        <taxon>Mollusca</taxon>
        <taxon>Bivalvia</taxon>
        <taxon>Autobranchia</taxon>
        <taxon>Pteriomorphia</taxon>
        <taxon>Mytilida</taxon>
        <taxon>Mytiloidea</taxon>
        <taxon>Mytilidae</taxon>
        <taxon>Mytilinae</taxon>
        <taxon>Mytilus</taxon>
    </lineage>
</organism>
<evidence type="ECO:0000256" key="3">
    <source>
        <dbReference type="PROSITE-ProRule" id="PRU00023"/>
    </source>
</evidence>
<dbReference type="Pfam" id="PF00023">
    <property type="entry name" value="Ank"/>
    <property type="match status" value="2"/>
</dbReference>
<dbReference type="PROSITE" id="PS50088">
    <property type="entry name" value="ANK_REPEAT"/>
    <property type="match status" value="18"/>
</dbReference>
<dbReference type="EMBL" id="CAJPWZ010000276">
    <property type="protein sequence ID" value="CAG2188838.1"/>
    <property type="molecule type" value="Genomic_DNA"/>
</dbReference>
<feature type="repeat" description="ANK" evidence="3">
    <location>
        <begin position="349"/>
        <end position="381"/>
    </location>
</feature>
<dbReference type="PANTHER" id="PTHR24171">
    <property type="entry name" value="ANKYRIN REPEAT DOMAIN-CONTAINING PROTEIN 39-RELATED"/>
    <property type="match status" value="1"/>
</dbReference>
<feature type="repeat" description="ANK" evidence="3">
    <location>
        <begin position="249"/>
        <end position="278"/>
    </location>
</feature>
<evidence type="ECO:0000313" key="5">
    <source>
        <dbReference type="Proteomes" id="UP000683360"/>
    </source>
</evidence>
<keyword evidence="2 3" id="KW-0040">ANK repeat</keyword>
<feature type="repeat" description="ANK" evidence="3">
    <location>
        <begin position="988"/>
        <end position="1020"/>
    </location>
</feature>
<comment type="caution">
    <text evidence="4">The sequence shown here is derived from an EMBL/GenBank/DDBJ whole genome shotgun (WGS) entry which is preliminary data.</text>
</comment>
<name>A0A8S3Q0R5_MYTED</name>
<sequence length="1188" mass="133993">MITCLIDHADVNLIEERFVWRNFSNDMTSNPEFIIEITDDYLEAYLKRLIKEWAAGMVTFVFNSKYMKVSSFRQHLLQYLLQLKQSEQITLTNTKDERTVDTIYSRTCNMEILLGLPGEYPLIWACKLGYTDMVEWLLQTNVDVNQCRNDGTTGLSLACQEGHTTIVNMLLEKNPNVDLCNRVVRSSLFKACQNGHIDIVKLLLERNPNVNLCDKYGFTPLTQSCLNNDISTVKILLQQKPDINAQSKNGGNALYFSVLRGSLAIVELLLDNNADCNICIYSKGRLTDIFTYRALDSILIEEKYNTYNTLMNNAPLNVQEYIRKKPGHNDRKGSTGYNTMVRYAFGVVAGSSPLHIACFMGRVDIVRCLLDHNADINMTKEDGTTPLSYACEVGHEDIVNILLEKNSKIDPCDNDGFTPLIKACLDNRTSLVKLLIQHKSNINARTFHGANALYFSSFIGNLEITQLLLVNKADCNTSIYSKDRWGDIFTDRVKYSLEIQQKNNTYHTLMNNAPLNVQEYIRKKPGHNDREGSTGYIPMKDYAFGVVAGSSPLQIACFMGRVDIVRCLLDHNADINMAKEDGTTPLSYACEVGHEDIVNILLKKNPNIDPCDSDGFTPLIKACLNNRTSLVQLLIENKPDINARTIDGANALYFSALNGNLEITQLLLVNNADCNICIYSKYRWKDIFTYHVNKPLASKTYDALYMLMNNAPPNVQDYIRKKPGHNDSERSSGYEAMIDYAFEVVAGSSPLQIACFMGRVDIVRCLLDHNADINMTKEDGTTPLSYACEVGHEDIVKILLEKNANIDPCDNDGFTPLIKSCLNNHASTVKLLIKHKPYINARTFAGANALFFSILNGNLEITQLLLENNVDCNICIHSQNSSTDTSAYDAKISLQRIKLDIFYTLMRTASSNVKRYVRSKSLFYETDELDDFHSAGAFYEGHRSRSIEYVFNVVAGSCPLHLACFMGWPDIFRCLLEHRANINLKKEDGTTPLSYACEVGHIDTVKMLLEKNATVDPCDNVGVTPLIKACLNNNTRLVQLLVQHKSAINASTFVGHNALFFSALNGNLEITQLLLENGAYCIICEERIQHEFDNNARKSLVQNQLDIYYNIMTYGLSNVKRNINMKSFGSVDYDKIKSKDYVFNVVAGSSPFHIACFMGWLDVARVLLKHNANIDMTKRWHDTIILCM</sequence>
<gene>
    <name evidence="4" type="ORF">MEDL_4261</name>
</gene>
<feature type="repeat" description="ANK" evidence="3">
    <location>
        <begin position="779"/>
        <end position="811"/>
    </location>
</feature>
<feature type="repeat" description="ANK" evidence="3">
    <location>
        <begin position="548"/>
        <end position="580"/>
    </location>
</feature>
<feature type="repeat" description="ANK" evidence="3">
    <location>
        <begin position="614"/>
        <end position="646"/>
    </location>
</feature>
<feature type="repeat" description="ANK" evidence="3">
    <location>
        <begin position="647"/>
        <end position="676"/>
    </location>
</feature>
<dbReference type="Gene3D" id="1.25.40.20">
    <property type="entry name" value="Ankyrin repeat-containing domain"/>
    <property type="match status" value="5"/>
</dbReference>
<dbReference type="PROSITE" id="PS50297">
    <property type="entry name" value="ANK_REP_REGION"/>
    <property type="match status" value="15"/>
</dbReference>
<feature type="repeat" description="ANK" evidence="3">
    <location>
        <begin position="216"/>
        <end position="248"/>
    </location>
</feature>
<dbReference type="Pfam" id="PF13637">
    <property type="entry name" value="Ank_4"/>
    <property type="match status" value="2"/>
</dbReference>
<feature type="repeat" description="ANK" evidence="3">
    <location>
        <begin position="1147"/>
        <end position="1179"/>
    </location>
</feature>
<keyword evidence="5" id="KW-1185">Reference proteome</keyword>
<dbReference type="AlphaFoldDB" id="A0A8S3Q0R5"/>
<dbReference type="PANTHER" id="PTHR24171:SF8">
    <property type="entry name" value="BRCA1-ASSOCIATED RING DOMAIN PROTEIN 1"/>
    <property type="match status" value="1"/>
</dbReference>
<feature type="repeat" description="ANK" evidence="3">
    <location>
        <begin position="1054"/>
        <end position="1079"/>
    </location>
</feature>
<reference evidence="4" key="1">
    <citation type="submission" date="2021-03" db="EMBL/GenBank/DDBJ databases">
        <authorList>
            <person name="Bekaert M."/>
        </authorList>
    </citation>
    <scope>NUCLEOTIDE SEQUENCE</scope>
</reference>
<proteinExistence type="predicted"/>
<feature type="repeat" description="ANK" evidence="3">
    <location>
        <begin position="415"/>
        <end position="447"/>
    </location>
</feature>
<dbReference type="Proteomes" id="UP000683360">
    <property type="component" value="Unassembled WGS sequence"/>
</dbReference>
<evidence type="ECO:0000256" key="1">
    <source>
        <dbReference type="ARBA" id="ARBA00022737"/>
    </source>
</evidence>
<dbReference type="InterPro" id="IPR002110">
    <property type="entry name" value="Ankyrin_rpt"/>
</dbReference>
<feature type="repeat" description="ANK" evidence="3">
    <location>
        <begin position="150"/>
        <end position="182"/>
    </location>
</feature>
<dbReference type="InterPro" id="IPR036770">
    <property type="entry name" value="Ankyrin_rpt-contain_sf"/>
</dbReference>
<dbReference type="Pfam" id="PF12796">
    <property type="entry name" value="Ank_2"/>
    <property type="match status" value="7"/>
</dbReference>
<feature type="repeat" description="ANK" evidence="3">
    <location>
        <begin position="117"/>
        <end position="149"/>
    </location>
</feature>
<feature type="repeat" description="ANK" evidence="3">
    <location>
        <begin position="382"/>
        <end position="414"/>
    </location>
</feature>
<feature type="repeat" description="ANK" evidence="3">
    <location>
        <begin position="746"/>
        <end position="778"/>
    </location>
</feature>
<feature type="repeat" description="ANK" evidence="3">
    <location>
        <begin position="955"/>
        <end position="987"/>
    </location>
</feature>
<accession>A0A8S3Q0R5</accession>
<evidence type="ECO:0000313" key="4">
    <source>
        <dbReference type="EMBL" id="CAG2188838.1"/>
    </source>
</evidence>
<feature type="repeat" description="ANK" evidence="3">
    <location>
        <begin position="581"/>
        <end position="613"/>
    </location>
</feature>
<protein>
    <submittedName>
        <fullName evidence="4">Uncharacterized protein</fullName>
    </submittedName>
</protein>